<comment type="caution">
    <text evidence="3">The sequence shown here is derived from an EMBL/GenBank/DDBJ whole genome shotgun (WGS) entry which is preliminary data.</text>
</comment>
<keyword evidence="2" id="KW-0472">Membrane</keyword>
<reference evidence="3 4" key="1">
    <citation type="journal article" date="2016" name="Nat. Commun.">
        <title>Thousands of microbial genomes shed light on interconnected biogeochemical processes in an aquifer system.</title>
        <authorList>
            <person name="Anantharaman K."/>
            <person name="Brown C.T."/>
            <person name="Hug L.A."/>
            <person name="Sharon I."/>
            <person name="Castelle C.J."/>
            <person name="Probst A.J."/>
            <person name="Thomas B.C."/>
            <person name="Singh A."/>
            <person name="Wilkins M.J."/>
            <person name="Karaoz U."/>
            <person name="Brodie E.L."/>
            <person name="Williams K.H."/>
            <person name="Hubbard S.S."/>
            <person name="Banfield J.F."/>
        </authorList>
    </citation>
    <scope>NUCLEOTIDE SEQUENCE [LARGE SCALE GENOMIC DNA]</scope>
</reference>
<gene>
    <name evidence="3" type="ORF">A3D99_02225</name>
</gene>
<dbReference type="Proteomes" id="UP000177528">
    <property type="component" value="Unassembled WGS sequence"/>
</dbReference>
<dbReference type="AlphaFoldDB" id="A0A1G1X3A4"/>
<evidence type="ECO:0000313" key="4">
    <source>
        <dbReference type="Proteomes" id="UP000177528"/>
    </source>
</evidence>
<feature type="region of interest" description="Disordered" evidence="1">
    <location>
        <begin position="50"/>
        <end position="84"/>
    </location>
</feature>
<evidence type="ECO:0000256" key="1">
    <source>
        <dbReference type="SAM" id="MobiDB-lite"/>
    </source>
</evidence>
<proteinExistence type="predicted"/>
<sequence>MEYEQQQNQDDNFMNRVKESPRTVSAIIIVVIVAAAIYAFSGNNQQNNEVALNSPEATPEASATPAPEKKEEVKGATATPAPVDKAVLSENAKKLPEARTTDSAYIEVAQKGDGLTHVARRAATRYLADHETGYSVTNEHRIYIEDYIRKHMEKGSVSVGAEKTISFDLVKQAIESAGKLTPKQLKNLTQYTGALR</sequence>
<evidence type="ECO:0000256" key="2">
    <source>
        <dbReference type="SAM" id="Phobius"/>
    </source>
</evidence>
<dbReference type="EMBL" id="MHHR01000023">
    <property type="protein sequence ID" value="OGY34050.1"/>
    <property type="molecule type" value="Genomic_DNA"/>
</dbReference>
<evidence type="ECO:0000313" key="3">
    <source>
        <dbReference type="EMBL" id="OGY34050.1"/>
    </source>
</evidence>
<name>A0A1G1X3A4_9BACT</name>
<accession>A0A1G1X3A4</accession>
<protein>
    <submittedName>
        <fullName evidence="3">Uncharacterized protein</fullName>
    </submittedName>
</protein>
<keyword evidence="2" id="KW-1133">Transmembrane helix</keyword>
<feature type="compositionally biased region" description="Low complexity" evidence="1">
    <location>
        <begin position="54"/>
        <end position="66"/>
    </location>
</feature>
<keyword evidence="2" id="KW-0812">Transmembrane</keyword>
<feature type="transmembrane region" description="Helical" evidence="2">
    <location>
        <begin position="23"/>
        <end position="41"/>
    </location>
</feature>
<organism evidence="3 4">
    <name type="scientific">Candidatus Andersenbacteria bacterium RIFCSPHIGHO2_12_FULL_45_11</name>
    <dbReference type="NCBI Taxonomy" id="1797281"/>
    <lineage>
        <taxon>Bacteria</taxon>
        <taxon>Candidatus Anderseniibacteriota</taxon>
    </lineage>
</organism>